<evidence type="ECO:0000313" key="2">
    <source>
        <dbReference type="EMBL" id="MCC2033243.1"/>
    </source>
</evidence>
<feature type="domain" description="ABM" evidence="1">
    <location>
        <begin position="12"/>
        <end position="98"/>
    </location>
</feature>
<accession>A0A9X1LWV9</accession>
<dbReference type="InterPro" id="IPR011008">
    <property type="entry name" value="Dimeric_a/b-barrel"/>
</dbReference>
<keyword evidence="2" id="KW-0503">Monooxygenase</keyword>
<comment type="caution">
    <text evidence="2">The sequence shown here is derived from an EMBL/GenBank/DDBJ whole genome shotgun (WGS) entry which is preliminary data.</text>
</comment>
<organism evidence="2 3">
    <name type="scientific">Microbacterium allomyrinae</name>
    <dbReference type="NCBI Taxonomy" id="2830666"/>
    <lineage>
        <taxon>Bacteria</taxon>
        <taxon>Bacillati</taxon>
        <taxon>Actinomycetota</taxon>
        <taxon>Actinomycetes</taxon>
        <taxon>Micrococcales</taxon>
        <taxon>Microbacteriaceae</taxon>
        <taxon>Microbacterium</taxon>
    </lineage>
</organism>
<evidence type="ECO:0000259" key="1">
    <source>
        <dbReference type="PROSITE" id="PS51725"/>
    </source>
</evidence>
<keyword evidence="3" id="KW-1185">Reference proteome</keyword>
<proteinExistence type="predicted"/>
<gene>
    <name evidence="2" type="ORF">KEC57_13735</name>
</gene>
<sequence length="102" mass="10401">MTDGNADAADAVTVVARLHPDPARFDEAVAAVGAAVAGIRDEPGCQQYDPHVADDGSILIVERWSSREALAAHNVGAAVQVLRDGVAGLMSAPTQVTVAVAL</sequence>
<dbReference type="Proteomes" id="UP001139354">
    <property type="component" value="Unassembled WGS sequence"/>
</dbReference>
<dbReference type="EMBL" id="JAGTTN010000004">
    <property type="protein sequence ID" value="MCC2033243.1"/>
    <property type="molecule type" value="Genomic_DNA"/>
</dbReference>
<dbReference type="AlphaFoldDB" id="A0A9X1LWV9"/>
<dbReference type="Gene3D" id="3.30.70.100">
    <property type="match status" value="1"/>
</dbReference>
<dbReference type="InterPro" id="IPR007138">
    <property type="entry name" value="ABM_dom"/>
</dbReference>
<dbReference type="Pfam" id="PF03992">
    <property type="entry name" value="ABM"/>
    <property type="match status" value="1"/>
</dbReference>
<dbReference type="SUPFAM" id="SSF54909">
    <property type="entry name" value="Dimeric alpha+beta barrel"/>
    <property type="match status" value="1"/>
</dbReference>
<protein>
    <submittedName>
        <fullName evidence="2">Antibiotic biosynthesis monooxygenase</fullName>
    </submittedName>
</protein>
<evidence type="ECO:0000313" key="3">
    <source>
        <dbReference type="Proteomes" id="UP001139354"/>
    </source>
</evidence>
<dbReference type="RefSeq" id="WP_229385207.1">
    <property type="nucleotide sequence ID" value="NZ_JAGTTN010000004.1"/>
</dbReference>
<dbReference type="PROSITE" id="PS51725">
    <property type="entry name" value="ABM"/>
    <property type="match status" value="1"/>
</dbReference>
<keyword evidence="2" id="KW-0560">Oxidoreductase</keyword>
<name>A0A9X1LWV9_9MICO</name>
<reference evidence="2" key="1">
    <citation type="submission" date="2021-04" db="EMBL/GenBank/DDBJ databases">
        <title>Microbacterium tenobrionis sp. nov. and Microbacterium allomyrinae sp. nov., isolated from larvae of Tenobrio molitor and Allomyrina dichotoma, respectively.</title>
        <authorList>
            <person name="Lee S.D."/>
        </authorList>
    </citation>
    <scope>NUCLEOTIDE SEQUENCE</scope>
    <source>
        <strain evidence="2">BWT-G7</strain>
    </source>
</reference>
<dbReference type="GO" id="GO:0004497">
    <property type="term" value="F:monooxygenase activity"/>
    <property type="evidence" value="ECO:0007669"/>
    <property type="project" value="UniProtKB-KW"/>
</dbReference>